<dbReference type="Proteomes" id="UP000192478">
    <property type="component" value="Chromosome"/>
</dbReference>
<dbReference type="InterPro" id="IPR013974">
    <property type="entry name" value="SAF"/>
</dbReference>
<dbReference type="InterPro" id="IPR044144">
    <property type="entry name" value="SAF_UxaA/GarD"/>
</dbReference>
<dbReference type="PANTHER" id="PTHR30536">
    <property type="entry name" value="ALTRONATE/GALACTARATE DEHYDRATASE"/>
    <property type="match status" value="1"/>
</dbReference>
<dbReference type="EC" id="4.2.1.7" evidence="4"/>
<evidence type="ECO:0000313" key="3">
    <source>
        <dbReference type="EMBL" id="AOY77939.1"/>
    </source>
</evidence>
<reference evidence="3 5" key="1">
    <citation type="submission" date="2016-10" db="EMBL/GenBank/DDBJ databases">
        <title>Complete Genome Sequence of Acetogen Clostridium formicoaceticum ATCC 27076.</title>
        <authorList>
            <person name="Bao T."/>
            <person name="Cheng C."/>
            <person name="Zhao J."/>
            <person name="Yang S.-T."/>
            <person name="Wang J."/>
            <person name="Wang M."/>
        </authorList>
    </citation>
    <scope>NUCLEOTIDE SEQUENCE [LARGE SCALE GENOMIC DNA]</scope>
    <source>
        <strain evidence="3 5">ATCC 27076</strain>
    </source>
</reference>
<sequence length="93" mass="10148">MGNALIINEKDNVAVSIEPITKGTEVSCKMNDGSIITVTALDDIIIYHKLATKDIAKDEPVRKYGQYIGVAACDIKAGQHVHEHNVVSKRENS</sequence>
<dbReference type="GO" id="GO:0016787">
    <property type="term" value="F:hydrolase activity"/>
    <property type="evidence" value="ECO:0007669"/>
    <property type="project" value="UniProtKB-KW"/>
</dbReference>
<accession>A0AAC9WH54</accession>
<dbReference type="Proteomes" id="UP000177894">
    <property type="component" value="Chromosome"/>
</dbReference>
<dbReference type="CDD" id="cd11613">
    <property type="entry name" value="SAF_AH_GD"/>
    <property type="match status" value="1"/>
</dbReference>
<dbReference type="EMBL" id="CP020559">
    <property type="protein sequence ID" value="ARE88561.1"/>
    <property type="molecule type" value="Genomic_DNA"/>
</dbReference>
<organism evidence="4 6">
    <name type="scientific">Clostridium formicaceticum</name>
    <dbReference type="NCBI Taxonomy" id="1497"/>
    <lineage>
        <taxon>Bacteria</taxon>
        <taxon>Bacillati</taxon>
        <taxon>Bacillota</taxon>
        <taxon>Clostridia</taxon>
        <taxon>Eubacteriales</taxon>
        <taxon>Clostridiaceae</taxon>
        <taxon>Clostridium</taxon>
    </lineage>
</organism>
<dbReference type="GO" id="GO:0008789">
    <property type="term" value="F:altronate dehydratase activity"/>
    <property type="evidence" value="ECO:0007669"/>
    <property type="project" value="UniProtKB-EC"/>
</dbReference>
<dbReference type="EMBL" id="CP017603">
    <property type="protein sequence ID" value="AOY77939.1"/>
    <property type="molecule type" value="Genomic_DNA"/>
</dbReference>
<dbReference type="KEGG" id="cfm:BJL90_19980"/>
<keyword evidence="3" id="KW-0378">Hydrolase</keyword>
<evidence type="ECO:0000256" key="1">
    <source>
        <dbReference type="ARBA" id="ARBA00023239"/>
    </source>
</evidence>
<dbReference type="AlphaFoldDB" id="A0AAC9WH54"/>
<evidence type="ECO:0000313" key="4">
    <source>
        <dbReference type="EMBL" id="ARE88561.1"/>
    </source>
</evidence>
<protein>
    <submittedName>
        <fullName evidence="4">Altronate dehydratase</fullName>
        <ecNumber evidence="4">4.2.1.7</ecNumber>
    </submittedName>
    <submittedName>
        <fullName evidence="3">Hydrolase</fullName>
    </submittedName>
</protein>
<keyword evidence="1 4" id="KW-0456">Lyase</keyword>
<evidence type="ECO:0000313" key="5">
    <source>
        <dbReference type="Proteomes" id="UP000177894"/>
    </source>
</evidence>
<evidence type="ECO:0000259" key="2">
    <source>
        <dbReference type="SMART" id="SM00858"/>
    </source>
</evidence>
<dbReference type="SMART" id="SM00858">
    <property type="entry name" value="SAF"/>
    <property type="match status" value="1"/>
</dbReference>
<gene>
    <name evidence="4" type="primary">uxaA_3</name>
    <name evidence="3" type="ORF">BJL90_19980</name>
    <name evidence="4" type="ORF">CLFO_29670</name>
</gene>
<dbReference type="InterPro" id="IPR052172">
    <property type="entry name" value="UxaA_altronate/galactarate_dh"/>
</dbReference>
<dbReference type="Pfam" id="PF08666">
    <property type="entry name" value="SAF"/>
    <property type="match status" value="1"/>
</dbReference>
<dbReference type="PANTHER" id="PTHR30536:SF5">
    <property type="entry name" value="ALTRONATE DEHYDRATASE"/>
    <property type="match status" value="1"/>
</dbReference>
<reference evidence="4 6" key="2">
    <citation type="submission" date="2017-03" db="EMBL/GenBank/DDBJ databases">
        <title>Complete sequence of Clostridium formicaceticum DSM 92.</title>
        <authorList>
            <person name="Poehlein A."/>
            <person name="Karl M."/>
            <person name="Bengelsdorf F.R."/>
            <person name="Duerre P."/>
            <person name="Daniel R."/>
        </authorList>
    </citation>
    <scope>NUCLEOTIDE SEQUENCE [LARGE SCALE GENOMIC DNA]</scope>
    <source>
        <strain evidence="4 6">DSM 92</strain>
    </source>
</reference>
<dbReference type="RefSeq" id="WP_070972391.1">
    <property type="nucleotide sequence ID" value="NZ_CP017603.1"/>
</dbReference>
<evidence type="ECO:0000313" key="6">
    <source>
        <dbReference type="Proteomes" id="UP000192478"/>
    </source>
</evidence>
<proteinExistence type="predicted"/>
<feature type="domain" description="SAF" evidence="2">
    <location>
        <begin position="11"/>
        <end position="87"/>
    </location>
</feature>
<dbReference type="Gene3D" id="2.30.130.110">
    <property type="match status" value="1"/>
</dbReference>
<dbReference type="GO" id="GO:0019698">
    <property type="term" value="P:D-galacturonate catabolic process"/>
    <property type="evidence" value="ECO:0007669"/>
    <property type="project" value="TreeGrafter"/>
</dbReference>
<keyword evidence="5" id="KW-1185">Reference proteome</keyword>
<name>A0AAC9WH54_9CLOT</name>